<dbReference type="InterPro" id="IPR001098">
    <property type="entry name" value="DNA-dir_DNA_pol_A_palm_dom"/>
</dbReference>
<evidence type="ECO:0000256" key="6">
    <source>
        <dbReference type="ARBA" id="ARBA00022932"/>
    </source>
</evidence>
<evidence type="ECO:0000313" key="11">
    <source>
        <dbReference type="EMBL" id="KKM20976.1"/>
    </source>
</evidence>
<dbReference type="SUPFAM" id="SSF53098">
    <property type="entry name" value="Ribonuclease H-like"/>
    <property type="match status" value="1"/>
</dbReference>
<dbReference type="Pfam" id="PF03167">
    <property type="entry name" value="UDG"/>
    <property type="match status" value="1"/>
</dbReference>
<dbReference type="PROSITE" id="PS00447">
    <property type="entry name" value="DNA_POLYMERASE_A"/>
    <property type="match status" value="1"/>
</dbReference>
<dbReference type="InterPro" id="IPR005122">
    <property type="entry name" value="Uracil-DNA_glycosylase-like"/>
</dbReference>
<keyword evidence="5" id="KW-0235">DNA replication</keyword>
<dbReference type="SMART" id="SM00482">
    <property type="entry name" value="POLAc"/>
    <property type="match status" value="1"/>
</dbReference>
<keyword evidence="3" id="KW-0808">Transferase</keyword>
<feature type="domain" description="Uracil-DNA glycosylase-like" evidence="10">
    <location>
        <begin position="25"/>
        <end position="174"/>
    </location>
</feature>
<dbReference type="GO" id="GO:0006302">
    <property type="term" value="P:double-strand break repair"/>
    <property type="evidence" value="ECO:0007669"/>
    <property type="project" value="TreeGrafter"/>
</dbReference>
<keyword evidence="7" id="KW-0238">DNA-binding</keyword>
<comment type="catalytic activity">
    <reaction evidence="8">
        <text>DNA(n) + a 2'-deoxyribonucleoside 5'-triphosphate = DNA(n+1) + diphosphate</text>
        <dbReference type="Rhea" id="RHEA:22508"/>
        <dbReference type="Rhea" id="RHEA-COMP:17339"/>
        <dbReference type="Rhea" id="RHEA-COMP:17340"/>
        <dbReference type="ChEBI" id="CHEBI:33019"/>
        <dbReference type="ChEBI" id="CHEBI:61560"/>
        <dbReference type="ChEBI" id="CHEBI:173112"/>
        <dbReference type="EC" id="2.7.7.7"/>
    </reaction>
</comment>
<evidence type="ECO:0000256" key="1">
    <source>
        <dbReference type="ARBA" id="ARBA00007705"/>
    </source>
</evidence>
<dbReference type="GO" id="GO:0003677">
    <property type="term" value="F:DNA binding"/>
    <property type="evidence" value="ECO:0007669"/>
    <property type="project" value="UniProtKB-KW"/>
</dbReference>
<dbReference type="Pfam" id="PF01612">
    <property type="entry name" value="DNA_pol_A_exo1"/>
    <property type="match status" value="1"/>
</dbReference>
<dbReference type="GO" id="GO:0006261">
    <property type="term" value="P:DNA-templated DNA replication"/>
    <property type="evidence" value="ECO:0007669"/>
    <property type="project" value="InterPro"/>
</dbReference>
<dbReference type="EC" id="2.7.7.7" evidence="2"/>
<dbReference type="Gene3D" id="3.30.70.370">
    <property type="match status" value="1"/>
</dbReference>
<dbReference type="PRINTS" id="PR00868">
    <property type="entry name" value="DNAPOLI"/>
</dbReference>
<dbReference type="InterPro" id="IPR019760">
    <property type="entry name" value="DNA-dir_DNA_pol_A_CS"/>
</dbReference>
<dbReference type="Pfam" id="PF00476">
    <property type="entry name" value="DNA_pol_A"/>
    <property type="match status" value="1"/>
</dbReference>
<keyword evidence="4" id="KW-0548">Nucleotidyltransferase</keyword>
<evidence type="ECO:0000259" key="9">
    <source>
        <dbReference type="SMART" id="SM00482"/>
    </source>
</evidence>
<dbReference type="AlphaFoldDB" id="A0A0F9HZT7"/>
<dbReference type="InterPro" id="IPR043502">
    <property type="entry name" value="DNA/RNA_pol_sf"/>
</dbReference>
<dbReference type="PANTHER" id="PTHR10133">
    <property type="entry name" value="DNA POLYMERASE I"/>
    <property type="match status" value="1"/>
</dbReference>
<evidence type="ECO:0000256" key="2">
    <source>
        <dbReference type="ARBA" id="ARBA00012417"/>
    </source>
</evidence>
<dbReference type="InterPro" id="IPR036397">
    <property type="entry name" value="RNaseH_sf"/>
</dbReference>
<dbReference type="SUPFAM" id="SSF52141">
    <property type="entry name" value="Uracil-DNA glycosylase-like"/>
    <property type="match status" value="1"/>
</dbReference>
<name>A0A0F9HZT7_9ZZZZ</name>
<dbReference type="GO" id="GO:0003887">
    <property type="term" value="F:DNA-directed DNA polymerase activity"/>
    <property type="evidence" value="ECO:0007669"/>
    <property type="project" value="UniProtKB-KW"/>
</dbReference>
<dbReference type="Gene3D" id="3.30.420.10">
    <property type="entry name" value="Ribonuclease H-like superfamily/Ribonuclease H"/>
    <property type="match status" value="1"/>
</dbReference>
<protein>
    <recommendedName>
        <fullName evidence="2">DNA-directed DNA polymerase</fullName>
        <ecNumber evidence="2">2.7.7.7</ecNumber>
    </recommendedName>
</protein>
<dbReference type="InterPro" id="IPR002562">
    <property type="entry name" value="3'-5'_exonuclease_dom"/>
</dbReference>
<reference evidence="11" key="1">
    <citation type="journal article" date="2015" name="Nature">
        <title>Complex archaea that bridge the gap between prokaryotes and eukaryotes.</title>
        <authorList>
            <person name="Spang A."/>
            <person name="Saw J.H."/>
            <person name="Jorgensen S.L."/>
            <person name="Zaremba-Niedzwiedzka K."/>
            <person name="Martijn J."/>
            <person name="Lind A.E."/>
            <person name="van Eijk R."/>
            <person name="Schleper C."/>
            <person name="Guy L."/>
            <person name="Ettema T.J."/>
        </authorList>
    </citation>
    <scope>NUCLEOTIDE SEQUENCE</scope>
</reference>
<gene>
    <name evidence="11" type="ORF">LCGC14_1640060</name>
</gene>
<proteinExistence type="inferred from homology"/>
<dbReference type="InterPro" id="IPR002298">
    <property type="entry name" value="DNA_polymerase_A"/>
</dbReference>
<evidence type="ECO:0000256" key="8">
    <source>
        <dbReference type="ARBA" id="ARBA00049244"/>
    </source>
</evidence>
<dbReference type="InterPro" id="IPR012337">
    <property type="entry name" value="RNaseH-like_sf"/>
</dbReference>
<dbReference type="SMART" id="SM00987">
    <property type="entry name" value="UreE_C"/>
    <property type="match status" value="1"/>
</dbReference>
<comment type="caution">
    <text evidence="11">The sequence shown here is derived from an EMBL/GenBank/DDBJ whole genome shotgun (WGS) entry which is preliminary data.</text>
</comment>
<feature type="domain" description="DNA-directed DNA polymerase family A palm" evidence="9">
    <location>
        <begin position="552"/>
        <end position="753"/>
    </location>
</feature>
<dbReference type="SUPFAM" id="SSF56672">
    <property type="entry name" value="DNA/RNA polymerases"/>
    <property type="match status" value="1"/>
</dbReference>
<keyword evidence="6" id="KW-0239">DNA-directed DNA polymerase</keyword>
<evidence type="ECO:0000256" key="5">
    <source>
        <dbReference type="ARBA" id="ARBA00022705"/>
    </source>
</evidence>
<dbReference type="Gene3D" id="3.40.470.10">
    <property type="entry name" value="Uracil-DNA glycosylase-like domain"/>
    <property type="match status" value="1"/>
</dbReference>
<dbReference type="PANTHER" id="PTHR10133:SF27">
    <property type="entry name" value="DNA POLYMERASE NU"/>
    <property type="match status" value="1"/>
</dbReference>
<evidence type="ECO:0000256" key="4">
    <source>
        <dbReference type="ARBA" id="ARBA00022695"/>
    </source>
</evidence>
<dbReference type="GO" id="GO:0008408">
    <property type="term" value="F:3'-5' exonuclease activity"/>
    <property type="evidence" value="ECO:0007669"/>
    <property type="project" value="InterPro"/>
</dbReference>
<organism evidence="11">
    <name type="scientific">marine sediment metagenome</name>
    <dbReference type="NCBI Taxonomy" id="412755"/>
    <lineage>
        <taxon>unclassified sequences</taxon>
        <taxon>metagenomes</taxon>
        <taxon>ecological metagenomes</taxon>
    </lineage>
</organism>
<dbReference type="Gene3D" id="1.20.1060.10">
    <property type="entry name" value="Taq DNA Polymerase, Chain T, domain 4"/>
    <property type="match status" value="1"/>
</dbReference>
<dbReference type="EMBL" id="LAZR01013656">
    <property type="protein sequence ID" value="KKM20976.1"/>
    <property type="molecule type" value="Genomic_DNA"/>
</dbReference>
<evidence type="ECO:0000256" key="3">
    <source>
        <dbReference type="ARBA" id="ARBA00022679"/>
    </source>
</evidence>
<dbReference type="Gene3D" id="1.10.150.20">
    <property type="entry name" value="5' to 3' exonuclease, C-terminal subdomain"/>
    <property type="match status" value="1"/>
</dbReference>
<dbReference type="SMART" id="SM00986">
    <property type="entry name" value="UDG"/>
    <property type="match status" value="1"/>
</dbReference>
<evidence type="ECO:0000259" key="10">
    <source>
        <dbReference type="SMART" id="SM00986"/>
    </source>
</evidence>
<dbReference type="InterPro" id="IPR036895">
    <property type="entry name" value="Uracil-DNA_glycosylase-like_sf"/>
</dbReference>
<comment type="similarity">
    <text evidence="1">Belongs to the DNA polymerase type-A family.</text>
</comment>
<sequence>MSDDLFCSACSLCLGDDGEIRPLVCGVGGIDARVVVVGDKPDDRDQVNLTCFSGTTGRLLGVASDQAGFDIESAYVTLAIKHKPLGKKKPVKKHKDVCQKLLEEEIELVDPELIVALGATAWKMLTTHPSSDKARGCIMESRPEFGSRPVLATLSPGTFFHSAGEWPAFVADLAKAQSFLDGTLTEKDTELIIAQSEHEALEIINHLSQQDVVAYDLETTGDFVDGKIICFSFSDAPGWGYVIPMHGCGMVPVLEENRRVDDALRKLFLESGVRWVDHFGAYDWKYLMRRWDIAGPVNRLACTGLMQHTVDENLRFGLGYLASLRTTMPPWKTEFEAAKRKLTGGKDCSFGDLPDALLRPYAGKDADGTLRLYLYYVSELKRQGLWDFFTDHVMPTADVFVRMENAGMPILREAIQRQDVEMNLHLQKLNTQIQAAAGQEFNPRSPQQLSRVLFKDLGLKPLKKTDSGDAWSTDDETLTYLAGQHPVVELMQDYRTGETLRKMYLGDGPKGIQRNIASDGKVHSSLYLTGTRTGRAASARPNLMNIPKKGGIREVFEAPEGWKIMTADFSQAEVRYAAYASGEQVMIDAFESGIDIHIKTGAQMYRIPVEDVTDEQRDAAKVFNFGIFYGMGVGTLAKNIGCEEHIAEGLLRDYCNGYPDLMEWLQLQVDTALETGQVKNVFGRIRHLPPAFTNPARSLLEREAKNSPVQGGVADALWDAIVRIDRRLRAGNYRAHMVLTVHDEVLILCPDQEIEEVSKIVKEEMEQPLPVLNCVLPTDIEVHQAWQSKK</sequence>
<evidence type="ECO:0000256" key="7">
    <source>
        <dbReference type="ARBA" id="ARBA00023125"/>
    </source>
</evidence>
<accession>A0A0F9HZT7</accession>